<dbReference type="PIRSF" id="PIRSF002741">
    <property type="entry name" value="MppA"/>
    <property type="match status" value="1"/>
</dbReference>
<dbReference type="AlphaFoldDB" id="A0A542ZS02"/>
<reference evidence="4 5" key="1">
    <citation type="submission" date="2019-06" db="EMBL/GenBank/DDBJ databases">
        <title>Sequencing the genomes of 1000 actinobacteria strains.</title>
        <authorList>
            <person name="Klenk H.-P."/>
        </authorList>
    </citation>
    <scope>NUCLEOTIDE SEQUENCE [LARGE SCALE GENOMIC DNA]</scope>
    <source>
        <strain evidence="4 5">DSM 8251</strain>
    </source>
</reference>
<feature type="domain" description="Solute-binding protein family 5" evidence="3">
    <location>
        <begin position="108"/>
        <end position="455"/>
    </location>
</feature>
<dbReference type="GO" id="GO:0042597">
    <property type="term" value="C:periplasmic space"/>
    <property type="evidence" value="ECO:0007669"/>
    <property type="project" value="UniProtKB-ARBA"/>
</dbReference>
<feature type="chain" id="PRO_5022079297" evidence="2">
    <location>
        <begin position="30"/>
        <end position="558"/>
    </location>
</feature>
<keyword evidence="5" id="KW-1185">Reference proteome</keyword>
<dbReference type="PANTHER" id="PTHR30290">
    <property type="entry name" value="PERIPLASMIC BINDING COMPONENT OF ABC TRANSPORTER"/>
    <property type="match status" value="1"/>
</dbReference>
<gene>
    <name evidence="4" type="ORF">FB460_0934</name>
</gene>
<evidence type="ECO:0000313" key="4">
    <source>
        <dbReference type="EMBL" id="TQL63133.1"/>
    </source>
</evidence>
<evidence type="ECO:0000256" key="1">
    <source>
        <dbReference type="SAM" id="MobiDB-lite"/>
    </source>
</evidence>
<proteinExistence type="predicted"/>
<dbReference type="InterPro" id="IPR039424">
    <property type="entry name" value="SBP_5"/>
</dbReference>
<evidence type="ECO:0000313" key="5">
    <source>
        <dbReference type="Proteomes" id="UP000316196"/>
    </source>
</evidence>
<organism evidence="4 5">
    <name type="scientific">Propioniferax innocua</name>
    <dbReference type="NCBI Taxonomy" id="1753"/>
    <lineage>
        <taxon>Bacteria</taxon>
        <taxon>Bacillati</taxon>
        <taxon>Actinomycetota</taxon>
        <taxon>Actinomycetes</taxon>
        <taxon>Propionibacteriales</taxon>
        <taxon>Propionibacteriaceae</taxon>
        <taxon>Propioniferax</taxon>
    </lineage>
</organism>
<keyword evidence="2" id="KW-0732">Signal</keyword>
<dbReference type="InterPro" id="IPR030678">
    <property type="entry name" value="Peptide/Ni-bd"/>
</dbReference>
<dbReference type="PROSITE" id="PS51257">
    <property type="entry name" value="PROKAR_LIPOPROTEIN"/>
    <property type="match status" value="1"/>
</dbReference>
<dbReference type="Pfam" id="PF00496">
    <property type="entry name" value="SBP_bac_5"/>
    <property type="match status" value="1"/>
</dbReference>
<dbReference type="CDD" id="cd08501">
    <property type="entry name" value="PBP2_Lpqw"/>
    <property type="match status" value="1"/>
</dbReference>
<dbReference type="PANTHER" id="PTHR30290:SF65">
    <property type="entry name" value="MONOACYL PHOSPHATIDYLINOSITOL TETRAMANNOSIDE-BINDING PROTEIN LPQW-RELATED"/>
    <property type="match status" value="1"/>
</dbReference>
<dbReference type="Proteomes" id="UP000316196">
    <property type="component" value="Unassembled WGS sequence"/>
</dbReference>
<protein>
    <submittedName>
        <fullName evidence="4">Peptide/nickel transport system substrate-binding protein</fullName>
    </submittedName>
</protein>
<dbReference type="EMBL" id="VFOR01000001">
    <property type="protein sequence ID" value="TQL63133.1"/>
    <property type="molecule type" value="Genomic_DNA"/>
</dbReference>
<feature type="region of interest" description="Disordered" evidence="1">
    <location>
        <begin position="29"/>
        <end position="49"/>
    </location>
</feature>
<dbReference type="RefSeq" id="WP_142092888.1">
    <property type="nucleotide sequence ID" value="NZ_BAAAMD010000001.1"/>
</dbReference>
<dbReference type="GO" id="GO:0043190">
    <property type="term" value="C:ATP-binding cassette (ABC) transporter complex"/>
    <property type="evidence" value="ECO:0007669"/>
    <property type="project" value="InterPro"/>
</dbReference>
<comment type="caution">
    <text evidence="4">The sequence shown here is derived from an EMBL/GenBank/DDBJ whole genome shotgun (WGS) entry which is preliminary data.</text>
</comment>
<evidence type="ECO:0000259" key="3">
    <source>
        <dbReference type="Pfam" id="PF00496"/>
    </source>
</evidence>
<evidence type="ECO:0000256" key="2">
    <source>
        <dbReference type="SAM" id="SignalP"/>
    </source>
</evidence>
<sequence>MRGPNSSAAMRAVMMAVIVLMALSGCTSATEPLPAPESEEVEPVTSDYNQREHEELKVGGTLTTAINGIESQHNQWHVEAGASTRELWGWYNPVTHIQGPSGEPEPNPDYFTSVRAKTIDGSTQVTYTLNEAATFNDGTPIDWRALQSVWQVCGTVGRGCQADLGYQQIKSVERGEDAKQAVVTFHSVYPWWPGLFDRLLHPDAVDSFGTAYVGQAHPEWGAGPYKVQYIDGTADKASFVPNEKWWGDEGVLEERKFIPLGRGEEVTAFLAGKIDVARVNDGEQLERVQAAKGVEVRRGTNTAPRVLTLNGTRKPFDDPAVREALWLGTDRESLAGIAFHGLDHTEALPGSFVLLPHTEGYRDNFGAAVQFDVRRARQMLDGAGWTPGSDGIRERNGERLEVDLLVPRDDEAIAAAMRAYTSMMKDIGVELRVHSRPRDEIDRAMGLRDFDMAFSFHPMRGTDAAANVCHMWCRDSAVNASGVADPDVVDQITRQMLVETSREGQARIANNAETKGFGQHGVMPLYLGPDIWATRSGLANMGATAHAQPRIEDIGWQK</sequence>
<name>A0A542ZS02_9ACTN</name>
<dbReference type="GO" id="GO:1904680">
    <property type="term" value="F:peptide transmembrane transporter activity"/>
    <property type="evidence" value="ECO:0007669"/>
    <property type="project" value="TreeGrafter"/>
</dbReference>
<dbReference type="Gene3D" id="3.40.190.10">
    <property type="entry name" value="Periplasmic binding protein-like II"/>
    <property type="match status" value="1"/>
</dbReference>
<accession>A0A542ZS02</accession>
<dbReference type="SUPFAM" id="SSF53850">
    <property type="entry name" value="Periplasmic binding protein-like II"/>
    <property type="match status" value="1"/>
</dbReference>
<dbReference type="OrthoDB" id="3713816at2"/>
<dbReference type="InterPro" id="IPR000914">
    <property type="entry name" value="SBP_5_dom"/>
</dbReference>
<dbReference type="Gene3D" id="3.90.76.10">
    <property type="entry name" value="Dipeptide-binding Protein, Domain 1"/>
    <property type="match status" value="1"/>
</dbReference>
<feature type="signal peptide" evidence="2">
    <location>
        <begin position="1"/>
        <end position="29"/>
    </location>
</feature>
<dbReference type="Gene3D" id="3.10.105.10">
    <property type="entry name" value="Dipeptide-binding Protein, Domain 3"/>
    <property type="match status" value="1"/>
</dbReference>
<dbReference type="GO" id="GO:0015833">
    <property type="term" value="P:peptide transport"/>
    <property type="evidence" value="ECO:0007669"/>
    <property type="project" value="TreeGrafter"/>
</dbReference>